<accession>A0A832LUV6</accession>
<proteinExistence type="predicted"/>
<evidence type="ECO:0000313" key="1">
    <source>
        <dbReference type="EMBL" id="HGV55402.1"/>
    </source>
</evidence>
<organism evidence="1">
    <name type="scientific">Caldimicrobium thiodismutans</name>
    <dbReference type="NCBI Taxonomy" id="1653476"/>
    <lineage>
        <taxon>Bacteria</taxon>
        <taxon>Pseudomonadati</taxon>
        <taxon>Thermodesulfobacteriota</taxon>
        <taxon>Thermodesulfobacteria</taxon>
        <taxon>Thermodesulfobacteriales</taxon>
        <taxon>Thermodesulfobacteriaceae</taxon>
        <taxon>Caldimicrobium</taxon>
    </lineage>
</organism>
<protein>
    <recommendedName>
        <fullName evidence="2">ATP-grasp fold RimK-type domain-containing protein</fullName>
    </recommendedName>
</protein>
<name>A0A832LUV6_9BACT</name>
<evidence type="ECO:0008006" key="2">
    <source>
        <dbReference type="Google" id="ProtNLM"/>
    </source>
</evidence>
<dbReference type="Gene3D" id="3.30.470.20">
    <property type="entry name" value="ATP-grasp fold, B domain"/>
    <property type="match status" value="1"/>
</dbReference>
<comment type="caution">
    <text evidence="1">The sequence shown here is derived from an EMBL/GenBank/DDBJ whole genome shotgun (WGS) entry which is preliminary data.</text>
</comment>
<dbReference type="SUPFAM" id="SSF56059">
    <property type="entry name" value="Glutathione synthetase ATP-binding domain-like"/>
    <property type="match status" value="1"/>
</dbReference>
<gene>
    <name evidence="1" type="ORF">ENT73_04870</name>
</gene>
<sequence length="261" mass="30493">MDPFYIITSYQSLLKHYHRLKEGDLILTRLPLKKEDFTLVIDLMSRGVLSFPSFLSQVLSKSKTAQAEILKEFMLPHTYVIRNKLTLLEVMQNPPPYERFITKKDQANCGLGIHLWRDLEEIFNHAGTPLLEFPFVLQPFFEDWKDLRVILLGDLYWEAYFRENPKNFRQNLFFGGKAVPHEPTPGELSFCKEIMERGAFPYAHLDLAYVSGKGPFLVEINLKGGIKGAKIKPEEYERVIKEIEKNYLDQWKEGHQPFVLL</sequence>
<dbReference type="EMBL" id="DSZU01000082">
    <property type="protein sequence ID" value="HGV55402.1"/>
    <property type="molecule type" value="Genomic_DNA"/>
</dbReference>
<dbReference type="AlphaFoldDB" id="A0A832LUV6"/>
<reference evidence="1" key="1">
    <citation type="journal article" date="2020" name="mSystems">
        <title>Genome- and Community-Level Interaction Insights into Carbon Utilization and Element Cycling Functions of Hydrothermarchaeota in Hydrothermal Sediment.</title>
        <authorList>
            <person name="Zhou Z."/>
            <person name="Liu Y."/>
            <person name="Xu W."/>
            <person name="Pan J."/>
            <person name="Luo Z.H."/>
            <person name="Li M."/>
        </authorList>
    </citation>
    <scope>NUCLEOTIDE SEQUENCE [LARGE SCALE GENOMIC DNA]</scope>
    <source>
        <strain evidence="1">SpSt-605</strain>
    </source>
</reference>